<accession>A0AA41UVB6</accession>
<evidence type="ECO:0000313" key="4">
    <source>
        <dbReference type="Proteomes" id="UP001177140"/>
    </source>
</evidence>
<feature type="non-terminal residue" evidence="3">
    <location>
        <position position="1"/>
    </location>
</feature>
<keyword evidence="4" id="KW-1185">Reference proteome</keyword>
<evidence type="ECO:0000256" key="2">
    <source>
        <dbReference type="SAM" id="Phobius"/>
    </source>
</evidence>
<keyword evidence="2" id="KW-1133">Transmembrane helix</keyword>
<feature type="compositionally biased region" description="Low complexity" evidence="1">
    <location>
        <begin position="72"/>
        <end position="84"/>
    </location>
</feature>
<keyword evidence="2" id="KW-0812">Transmembrane</keyword>
<name>A0AA41UVB6_PAPNU</name>
<organism evidence="3 4">
    <name type="scientific">Papaver nudicaule</name>
    <name type="common">Iceland poppy</name>
    <dbReference type="NCBI Taxonomy" id="74823"/>
    <lineage>
        <taxon>Eukaryota</taxon>
        <taxon>Viridiplantae</taxon>
        <taxon>Streptophyta</taxon>
        <taxon>Embryophyta</taxon>
        <taxon>Tracheophyta</taxon>
        <taxon>Spermatophyta</taxon>
        <taxon>Magnoliopsida</taxon>
        <taxon>Ranunculales</taxon>
        <taxon>Papaveraceae</taxon>
        <taxon>Papaveroideae</taxon>
        <taxon>Papaver</taxon>
    </lineage>
</organism>
<feature type="region of interest" description="Disordered" evidence="1">
    <location>
        <begin position="62"/>
        <end position="111"/>
    </location>
</feature>
<reference evidence="3" key="1">
    <citation type="submission" date="2022-03" db="EMBL/GenBank/DDBJ databases">
        <title>A functionally conserved STORR gene fusion in Papaver species that diverged 16.8 million years ago.</title>
        <authorList>
            <person name="Catania T."/>
        </authorList>
    </citation>
    <scope>NUCLEOTIDE SEQUENCE</scope>
    <source>
        <strain evidence="3">S-191538</strain>
    </source>
</reference>
<sequence length="159" mass="18436">IASSIAQRFPELAIDQTKKVETRAMTYMAQRPFAFASGANHTFWQRHVYSWLKADLISELDSETEENNSPHTLQESLSQSSESTDGGDEENPVERFEGSKRDEIYPPENTVNSVRDKGKSFEWDTVRQNTLIAMFLVPYLTYYMIKIFFVFLGRFIWTS</sequence>
<dbReference type="Proteomes" id="UP001177140">
    <property type="component" value="Unassembled WGS sequence"/>
</dbReference>
<keyword evidence="2" id="KW-0472">Membrane</keyword>
<gene>
    <name evidence="3" type="ORF">MKW94_023775</name>
</gene>
<dbReference type="AlphaFoldDB" id="A0AA41UVB6"/>
<feature type="transmembrane region" description="Helical" evidence="2">
    <location>
        <begin position="131"/>
        <end position="157"/>
    </location>
</feature>
<protein>
    <submittedName>
        <fullName evidence="3">Uncharacterized protein</fullName>
    </submittedName>
</protein>
<evidence type="ECO:0000256" key="1">
    <source>
        <dbReference type="SAM" id="MobiDB-lite"/>
    </source>
</evidence>
<feature type="compositionally biased region" description="Basic and acidic residues" evidence="1">
    <location>
        <begin position="92"/>
        <end position="104"/>
    </location>
</feature>
<evidence type="ECO:0000313" key="3">
    <source>
        <dbReference type="EMBL" id="MCL7023975.1"/>
    </source>
</evidence>
<dbReference type="EMBL" id="JAJJMA010028888">
    <property type="protein sequence ID" value="MCL7023975.1"/>
    <property type="molecule type" value="Genomic_DNA"/>
</dbReference>
<feature type="non-terminal residue" evidence="3">
    <location>
        <position position="159"/>
    </location>
</feature>
<comment type="caution">
    <text evidence="3">The sequence shown here is derived from an EMBL/GenBank/DDBJ whole genome shotgun (WGS) entry which is preliminary data.</text>
</comment>
<proteinExistence type="predicted"/>